<dbReference type="Proteomes" id="UP000245489">
    <property type="component" value="Unassembled WGS sequence"/>
</dbReference>
<reference evidence="1 2" key="1">
    <citation type="submission" date="2018-05" db="EMBL/GenBank/DDBJ databases">
        <title>Genomic Encyclopedia of Archaeal and Bacterial Type Strains, Phase II (KMG-II): from individual species to whole genera.</title>
        <authorList>
            <person name="Goeker M."/>
        </authorList>
    </citation>
    <scope>NUCLEOTIDE SEQUENCE [LARGE SCALE GENOMIC DNA]</scope>
    <source>
        <strain evidence="1 2">DSM 22214</strain>
    </source>
</reference>
<accession>A0A316EUB4</accession>
<sequence length="148" mass="16935">MNEFAQLKGILPLHGSPVRHEVMSLYDAYSSIAYGVILQILPQENLAQETLVNLFTTLSVQECKNCQFGSAIYIIRKARTKAIEIKNKNANNVYDSLIIDEKSVSEMIFELSFRQGQTPEVIAQRLNIPKAQVLKEIYEYFKSFRQSN</sequence>
<dbReference type="AlphaFoldDB" id="A0A316EUB4"/>
<keyword evidence="2" id="KW-1185">Reference proteome</keyword>
<organism evidence="1 2">
    <name type="scientific">Arcicella aurantiaca</name>
    <dbReference type="NCBI Taxonomy" id="591202"/>
    <lineage>
        <taxon>Bacteria</taxon>
        <taxon>Pseudomonadati</taxon>
        <taxon>Bacteroidota</taxon>
        <taxon>Cytophagia</taxon>
        <taxon>Cytophagales</taxon>
        <taxon>Flectobacillaceae</taxon>
        <taxon>Arcicella</taxon>
    </lineage>
</organism>
<dbReference type="RefSeq" id="WP_109743035.1">
    <property type="nucleotide sequence ID" value="NZ_QGGO01000010.1"/>
</dbReference>
<comment type="caution">
    <text evidence="1">The sequence shown here is derived from an EMBL/GenBank/DDBJ whole genome shotgun (WGS) entry which is preliminary data.</text>
</comment>
<proteinExistence type="predicted"/>
<protein>
    <recommendedName>
        <fullName evidence="3">DNA-directed RNA polymerase specialized sigma24 family protein</fullName>
    </recommendedName>
</protein>
<evidence type="ECO:0000313" key="1">
    <source>
        <dbReference type="EMBL" id="PWK26794.1"/>
    </source>
</evidence>
<evidence type="ECO:0008006" key="3">
    <source>
        <dbReference type="Google" id="ProtNLM"/>
    </source>
</evidence>
<dbReference type="OrthoDB" id="963470at2"/>
<gene>
    <name evidence="1" type="ORF">LV89_02303</name>
</gene>
<dbReference type="EMBL" id="QGGO01000010">
    <property type="protein sequence ID" value="PWK26794.1"/>
    <property type="molecule type" value="Genomic_DNA"/>
</dbReference>
<evidence type="ECO:0000313" key="2">
    <source>
        <dbReference type="Proteomes" id="UP000245489"/>
    </source>
</evidence>
<name>A0A316EUB4_9BACT</name>